<keyword evidence="3" id="KW-1185">Reference proteome</keyword>
<dbReference type="Proteomes" id="UP000807469">
    <property type="component" value="Unassembled WGS sequence"/>
</dbReference>
<dbReference type="EMBL" id="MU155199">
    <property type="protein sequence ID" value="KAF9480185.1"/>
    <property type="molecule type" value="Genomic_DNA"/>
</dbReference>
<feature type="compositionally biased region" description="Basic and acidic residues" evidence="1">
    <location>
        <begin position="57"/>
        <end position="66"/>
    </location>
</feature>
<feature type="region of interest" description="Disordered" evidence="1">
    <location>
        <begin position="39"/>
        <end position="67"/>
    </location>
</feature>
<proteinExistence type="predicted"/>
<evidence type="ECO:0000256" key="1">
    <source>
        <dbReference type="SAM" id="MobiDB-lite"/>
    </source>
</evidence>
<comment type="caution">
    <text evidence="2">The sequence shown here is derived from an EMBL/GenBank/DDBJ whole genome shotgun (WGS) entry which is preliminary data.</text>
</comment>
<dbReference type="AlphaFoldDB" id="A0A9P5Z565"/>
<reference evidence="2" key="1">
    <citation type="submission" date="2020-11" db="EMBL/GenBank/DDBJ databases">
        <authorList>
            <consortium name="DOE Joint Genome Institute"/>
            <person name="Ahrendt S."/>
            <person name="Riley R."/>
            <person name="Andreopoulos W."/>
            <person name="Labutti K."/>
            <person name="Pangilinan J."/>
            <person name="Ruiz-Duenas F.J."/>
            <person name="Barrasa J.M."/>
            <person name="Sanchez-Garcia M."/>
            <person name="Camarero S."/>
            <person name="Miyauchi S."/>
            <person name="Serrano A."/>
            <person name="Linde D."/>
            <person name="Babiker R."/>
            <person name="Drula E."/>
            <person name="Ayuso-Fernandez I."/>
            <person name="Pacheco R."/>
            <person name="Padilla G."/>
            <person name="Ferreira P."/>
            <person name="Barriuso J."/>
            <person name="Kellner H."/>
            <person name="Castanera R."/>
            <person name="Alfaro M."/>
            <person name="Ramirez L."/>
            <person name="Pisabarro A.G."/>
            <person name="Kuo A."/>
            <person name="Tritt A."/>
            <person name="Lipzen A."/>
            <person name="He G."/>
            <person name="Yan M."/>
            <person name="Ng V."/>
            <person name="Cullen D."/>
            <person name="Martin F."/>
            <person name="Rosso M.-N."/>
            <person name="Henrissat B."/>
            <person name="Hibbett D."/>
            <person name="Martinez A.T."/>
            <person name="Grigoriev I.V."/>
        </authorList>
    </citation>
    <scope>NUCLEOTIDE SEQUENCE</scope>
    <source>
        <strain evidence="2">CIRM-BRFM 674</strain>
    </source>
</reference>
<protein>
    <submittedName>
        <fullName evidence="2">Uncharacterized protein</fullName>
    </submittedName>
</protein>
<name>A0A9P5Z565_9AGAR</name>
<organism evidence="2 3">
    <name type="scientific">Pholiota conissans</name>
    <dbReference type="NCBI Taxonomy" id="109636"/>
    <lineage>
        <taxon>Eukaryota</taxon>
        <taxon>Fungi</taxon>
        <taxon>Dikarya</taxon>
        <taxon>Basidiomycota</taxon>
        <taxon>Agaricomycotina</taxon>
        <taxon>Agaricomycetes</taxon>
        <taxon>Agaricomycetidae</taxon>
        <taxon>Agaricales</taxon>
        <taxon>Agaricineae</taxon>
        <taxon>Strophariaceae</taxon>
        <taxon>Pholiota</taxon>
    </lineage>
</organism>
<gene>
    <name evidence="2" type="ORF">BDN70DRAFT_894365</name>
</gene>
<accession>A0A9P5Z565</accession>
<dbReference type="OrthoDB" id="3067930at2759"/>
<sequence>MMMRYTKRDRPDQYSFLEPDSLTFAVIWDPKNGLEAFSAGPPGLFDSPNNDISSTKPESKLKRDPSKANFSEIDEPFAVFGSRQLHFIDIRSSKLYERFVAGDFNDNVSLHSGYSSDSFYSTDSAPASYLHLPGKRSTYCPAGNERSSSMQCEESAATWENYSHFLARVKAQDIDDEGFFEASSHADCDPHLPSRFSMSTGFTSAFVAAKKTPPIPILGRITRAASMSNDRTPKKETGGTTAKISVAPTACELVLSDFRMFFGVRGLDAQGTISGCWWKFSPSW</sequence>
<evidence type="ECO:0000313" key="3">
    <source>
        <dbReference type="Proteomes" id="UP000807469"/>
    </source>
</evidence>
<evidence type="ECO:0000313" key="2">
    <source>
        <dbReference type="EMBL" id="KAF9480185.1"/>
    </source>
</evidence>
<feature type="compositionally biased region" description="Polar residues" evidence="1">
    <location>
        <begin position="47"/>
        <end position="56"/>
    </location>
</feature>